<protein>
    <submittedName>
        <fullName evidence="1">Uncharacterized protein</fullName>
    </submittedName>
</protein>
<keyword evidence="2" id="KW-1185">Reference proteome</keyword>
<dbReference type="EMBL" id="JBHSQI010000005">
    <property type="protein sequence ID" value="MFC6153878.1"/>
    <property type="molecule type" value="Genomic_DNA"/>
</dbReference>
<reference evidence="2" key="1">
    <citation type="journal article" date="2019" name="Int. J. Syst. Evol. Microbiol.">
        <title>The Global Catalogue of Microorganisms (GCM) 10K type strain sequencing project: providing services to taxonomists for standard genome sequencing and annotation.</title>
        <authorList>
            <consortium name="The Broad Institute Genomics Platform"/>
            <consortium name="The Broad Institute Genome Sequencing Center for Infectious Disease"/>
            <person name="Wu L."/>
            <person name="Ma J."/>
        </authorList>
    </citation>
    <scope>NUCLEOTIDE SEQUENCE [LARGE SCALE GENOMIC DNA]</scope>
    <source>
        <strain evidence="2">DFY28</strain>
    </source>
</reference>
<sequence length="163" mass="17200">MSTPPHCHDDEPRLAVDPGLSVVVDLAGAPQVRIERDPASKRQEFVPIGSRRPEDLTLTVGGAVGELRPSRAAMTRRSHRVHAVVGGSTYLFTPVSVDESALLRDDVRLGTFARDDDGLAATPDSAEVTPLETALGYALAEAFGTGARSLVAGLFEVASLTPD</sequence>
<dbReference type="Proteomes" id="UP001596098">
    <property type="component" value="Unassembled WGS sequence"/>
</dbReference>
<organism evidence="1 2">
    <name type="scientific">Nocardioides yefusunii</name>
    <dbReference type="NCBI Taxonomy" id="2500546"/>
    <lineage>
        <taxon>Bacteria</taxon>
        <taxon>Bacillati</taxon>
        <taxon>Actinomycetota</taxon>
        <taxon>Actinomycetes</taxon>
        <taxon>Propionibacteriales</taxon>
        <taxon>Nocardioidaceae</taxon>
        <taxon>Nocardioides</taxon>
    </lineage>
</organism>
<dbReference type="RefSeq" id="WP_128221886.1">
    <property type="nucleotide sequence ID" value="NZ_CP034929.1"/>
</dbReference>
<comment type="caution">
    <text evidence="1">The sequence shown here is derived from an EMBL/GenBank/DDBJ whole genome shotgun (WGS) entry which is preliminary data.</text>
</comment>
<evidence type="ECO:0000313" key="1">
    <source>
        <dbReference type="EMBL" id="MFC6153878.1"/>
    </source>
</evidence>
<proteinExistence type="predicted"/>
<gene>
    <name evidence="1" type="ORF">ACFPWU_09435</name>
</gene>
<evidence type="ECO:0000313" key="2">
    <source>
        <dbReference type="Proteomes" id="UP001596098"/>
    </source>
</evidence>
<name>A0ABW1QX95_9ACTN</name>
<accession>A0ABW1QX95</accession>